<comment type="caution">
    <text evidence="11">The sequence shown here is derived from an EMBL/GenBank/DDBJ whole genome shotgun (WGS) entry which is preliminary data.</text>
</comment>
<dbReference type="Pfam" id="PF00112">
    <property type="entry name" value="Peptidase_C1"/>
    <property type="match status" value="3"/>
</dbReference>
<dbReference type="SMART" id="SM00645">
    <property type="entry name" value="Pept_C1"/>
    <property type="match status" value="1"/>
</dbReference>
<dbReference type="InterPro" id="IPR000169">
    <property type="entry name" value="Pept_cys_AS"/>
</dbReference>
<evidence type="ECO:0000256" key="5">
    <source>
        <dbReference type="ARBA" id="ARBA00023145"/>
    </source>
</evidence>
<keyword evidence="8" id="KW-0472">Membrane</keyword>
<dbReference type="Gene3D" id="3.90.70.10">
    <property type="entry name" value="Cysteine proteinases"/>
    <property type="match status" value="3"/>
</dbReference>
<keyword evidence="3" id="KW-0378">Hydrolase</keyword>
<dbReference type="Pfam" id="PF08246">
    <property type="entry name" value="Inhibitor_I29"/>
    <property type="match status" value="1"/>
</dbReference>
<name>A0A835GSD0_SPOEX</name>
<evidence type="ECO:0000256" key="2">
    <source>
        <dbReference type="ARBA" id="ARBA00022670"/>
    </source>
</evidence>
<keyword evidence="12" id="KW-1185">Reference proteome</keyword>
<gene>
    <name evidence="11" type="ORF">HW555_000493</name>
</gene>
<proteinExistence type="inferred from homology"/>
<dbReference type="SUPFAM" id="SSF54001">
    <property type="entry name" value="Cysteine proteinases"/>
    <property type="match status" value="2"/>
</dbReference>
<dbReference type="InterPro" id="IPR000668">
    <property type="entry name" value="Peptidase_C1A_C"/>
</dbReference>
<evidence type="ECO:0000259" key="10">
    <source>
        <dbReference type="SMART" id="SM00848"/>
    </source>
</evidence>
<evidence type="ECO:0000256" key="7">
    <source>
        <dbReference type="SAM" id="MobiDB-lite"/>
    </source>
</evidence>
<dbReference type="PRINTS" id="PR00705">
    <property type="entry name" value="PAPAIN"/>
</dbReference>
<keyword evidence="5" id="KW-0865">Zymogen</keyword>
<dbReference type="SMART" id="SM00848">
    <property type="entry name" value="Inhibitor_I29"/>
    <property type="match status" value="1"/>
</dbReference>
<feature type="domain" description="Peptidase C1A papain C-terminal" evidence="9">
    <location>
        <begin position="176"/>
        <end position="390"/>
    </location>
</feature>
<sequence>MLTFGAVEWLSRVISKNNFVKMNKWWNWVLGFALFCLLFVAIPISLSRQKSVEELKPMFDDYIAKFNKTYATPEEYAARFQHFVASVQEIELLNAASRGPDHCKAKYGLTKLSDMSKTEFKEQHLADEKLTKPPKAYGRRRARDGKSRNNDDDDKPCSNSPHDNIYVIIRKKRAALPLQVDWRTKGVIGPVQDQGLCGACWAFSTVGTIEAMAAIKTGKLDKLSVQEVIDCAGLGNSGCAGGDICLLLDWLVMTDAVVEKETEYPLRLTDGACKAKKNTTGVKVKTFTCDDFVGAEDQILSALATHGPVTVAVNALTWQHYLGGVIQFHCGGSPMELNHAVELVGYDLSADVPYYIAKNSWGKDFGNAGYLNLAIGSNICGLANEVATVDFTASLEEIARLNKLEGRRVFGLTKFSDMSKQEFAKRMLLKPVKQTPCVSENIDCITNERRPLKKDGLLIADQDAPENFDWRNTKDVIKEVMNQRLCMGCWAFSIVGAIESIDLDENIMVRQVANHGPLVVAVDATNWQNYIGGVIQRACWAGISNHVVQLIGYVGYGTSNNSVIPHYILKNSYGEDYGEDGYVKIGMYKNICGIRDQVTALSVI</sequence>
<dbReference type="PROSITE" id="PS00139">
    <property type="entry name" value="THIOL_PROTEASE_CYS"/>
    <property type="match status" value="1"/>
</dbReference>
<dbReference type="Proteomes" id="UP000648187">
    <property type="component" value="Unassembled WGS sequence"/>
</dbReference>
<dbReference type="InterPro" id="IPR025660">
    <property type="entry name" value="Pept_his_AS"/>
</dbReference>
<protein>
    <recommendedName>
        <fullName evidence="13">Cathepsin O</fullName>
    </recommendedName>
</protein>
<dbReference type="InterPro" id="IPR038765">
    <property type="entry name" value="Papain-like_cys_pep_sf"/>
</dbReference>
<dbReference type="InterPro" id="IPR013128">
    <property type="entry name" value="Peptidase_C1A"/>
</dbReference>
<evidence type="ECO:0000313" key="11">
    <source>
        <dbReference type="EMBL" id="KAF9424354.1"/>
    </source>
</evidence>
<evidence type="ECO:0008006" key="13">
    <source>
        <dbReference type="Google" id="ProtNLM"/>
    </source>
</evidence>
<evidence type="ECO:0000313" key="12">
    <source>
        <dbReference type="Proteomes" id="UP000648187"/>
    </source>
</evidence>
<reference evidence="11" key="1">
    <citation type="submission" date="2020-08" db="EMBL/GenBank/DDBJ databases">
        <title>Spodoptera exigua strain:BAW_Kor-Di-RS1 Genome sequencing and assembly.</title>
        <authorList>
            <person name="Kim J."/>
            <person name="Nam H.Y."/>
            <person name="Kwon M."/>
            <person name="Choi J.H."/>
            <person name="Cho S.R."/>
            <person name="Kim G.-H."/>
        </authorList>
    </citation>
    <scope>NUCLEOTIDE SEQUENCE</scope>
    <source>
        <strain evidence="11">BAW_Kor-Di-RS1</strain>
        <tissue evidence="11">Whole-body</tissue>
    </source>
</reference>
<dbReference type="PANTHER" id="PTHR12411">
    <property type="entry name" value="CYSTEINE PROTEASE FAMILY C1-RELATED"/>
    <property type="match status" value="1"/>
</dbReference>
<accession>A0A835GSD0</accession>
<evidence type="ECO:0000256" key="4">
    <source>
        <dbReference type="ARBA" id="ARBA00022807"/>
    </source>
</evidence>
<dbReference type="InterPro" id="IPR013201">
    <property type="entry name" value="Prot_inhib_I29"/>
</dbReference>
<dbReference type="EMBL" id="JACKWZ010000003">
    <property type="protein sequence ID" value="KAF9424354.1"/>
    <property type="molecule type" value="Genomic_DNA"/>
</dbReference>
<comment type="similarity">
    <text evidence="1">Belongs to the peptidase C1 family.</text>
</comment>
<keyword evidence="8" id="KW-1133">Transmembrane helix</keyword>
<evidence type="ECO:0000256" key="6">
    <source>
        <dbReference type="ARBA" id="ARBA00023157"/>
    </source>
</evidence>
<keyword evidence="4" id="KW-0788">Thiol protease</keyword>
<keyword evidence="6" id="KW-1015">Disulfide bond</keyword>
<dbReference type="GO" id="GO:0008234">
    <property type="term" value="F:cysteine-type peptidase activity"/>
    <property type="evidence" value="ECO:0007669"/>
    <property type="project" value="UniProtKB-KW"/>
</dbReference>
<dbReference type="AlphaFoldDB" id="A0A835GSD0"/>
<dbReference type="InterPro" id="IPR039417">
    <property type="entry name" value="Peptidase_C1A_papain-like"/>
</dbReference>
<feature type="domain" description="Cathepsin propeptide inhibitor" evidence="10">
    <location>
        <begin position="59"/>
        <end position="120"/>
    </location>
</feature>
<dbReference type="CDD" id="cd02248">
    <property type="entry name" value="Peptidase_C1A"/>
    <property type="match status" value="1"/>
</dbReference>
<evidence type="ECO:0000256" key="3">
    <source>
        <dbReference type="ARBA" id="ARBA00022801"/>
    </source>
</evidence>
<keyword evidence="2" id="KW-0645">Protease</keyword>
<feature type="transmembrane region" description="Helical" evidence="8">
    <location>
        <begin position="25"/>
        <end position="46"/>
    </location>
</feature>
<feature type="region of interest" description="Disordered" evidence="7">
    <location>
        <begin position="131"/>
        <end position="159"/>
    </location>
</feature>
<evidence type="ECO:0000259" key="9">
    <source>
        <dbReference type="SMART" id="SM00645"/>
    </source>
</evidence>
<organism evidence="11 12">
    <name type="scientific">Spodoptera exigua</name>
    <name type="common">Beet armyworm</name>
    <name type="synonym">Noctua fulgens</name>
    <dbReference type="NCBI Taxonomy" id="7107"/>
    <lineage>
        <taxon>Eukaryota</taxon>
        <taxon>Metazoa</taxon>
        <taxon>Ecdysozoa</taxon>
        <taxon>Arthropoda</taxon>
        <taxon>Hexapoda</taxon>
        <taxon>Insecta</taxon>
        <taxon>Pterygota</taxon>
        <taxon>Neoptera</taxon>
        <taxon>Endopterygota</taxon>
        <taxon>Lepidoptera</taxon>
        <taxon>Glossata</taxon>
        <taxon>Ditrysia</taxon>
        <taxon>Noctuoidea</taxon>
        <taxon>Noctuidae</taxon>
        <taxon>Amphipyrinae</taxon>
        <taxon>Spodoptera</taxon>
    </lineage>
</organism>
<dbReference type="PROSITE" id="PS00639">
    <property type="entry name" value="THIOL_PROTEASE_HIS"/>
    <property type="match status" value="1"/>
</dbReference>
<dbReference type="GO" id="GO:0006508">
    <property type="term" value="P:proteolysis"/>
    <property type="evidence" value="ECO:0007669"/>
    <property type="project" value="UniProtKB-KW"/>
</dbReference>
<keyword evidence="8" id="KW-0812">Transmembrane</keyword>
<evidence type="ECO:0000256" key="8">
    <source>
        <dbReference type="SAM" id="Phobius"/>
    </source>
</evidence>
<evidence type="ECO:0000256" key="1">
    <source>
        <dbReference type="ARBA" id="ARBA00008455"/>
    </source>
</evidence>